<feature type="region of interest" description="Disordered" evidence="1">
    <location>
        <begin position="1"/>
        <end position="23"/>
    </location>
</feature>
<sequence length="23" mass="2511">MRKEKGVMSGEKKSVGVGGSWSW</sequence>
<dbReference type="EMBL" id="GGEC01027077">
    <property type="protein sequence ID" value="MBX07561.1"/>
    <property type="molecule type" value="Transcribed_RNA"/>
</dbReference>
<name>A0A2P2KP91_RHIMU</name>
<reference evidence="2" key="1">
    <citation type="submission" date="2018-02" db="EMBL/GenBank/DDBJ databases">
        <title>Rhizophora mucronata_Transcriptome.</title>
        <authorList>
            <person name="Meera S.P."/>
            <person name="Sreeshan A."/>
            <person name="Augustine A."/>
        </authorList>
    </citation>
    <scope>NUCLEOTIDE SEQUENCE</scope>
    <source>
        <tissue evidence="2">Leaf</tissue>
    </source>
</reference>
<feature type="compositionally biased region" description="Basic and acidic residues" evidence="1">
    <location>
        <begin position="1"/>
        <end position="14"/>
    </location>
</feature>
<protein>
    <submittedName>
        <fullName evidence="2">Uncharacterized protein</fullName>
    </submittedName>
</protein>
<accession>A0A2P2KP91</accession>
<proteinExistence type="predicted"/>
<evidence type="ECO:0000256" key="1">
    <source>
        <dbReference type="SAM" id="MobiDB-lite"/>
    </source>
</evidence>
<organism evidence="2">
    <name type="scientific">Rhizophora mucronata</name>
    <name type="common">Asiatic mangrove</name>
    <dbReference type="NCBI Taxonomy" id="61149"/>
    <lineage>
        <taxon>Eukaryota</taxon>
        <taxon>Viridiplantae</taxon>
        <taxon>Streptophyta</taxon>
        <taxon>Embryophyta</taxon>
        <taxon>Tracheophyta</taxon>
        <taxon>Spermatophyta</taxon>
        <taxon>Magnoliopsida</taxon>
        <taxon>eudicotyledons</taxon>
        <taxon>Gunneridae</taxon>
        <taxon>Pentapetalae</taxon>
        <taxon>rosids</taxon>
        <taxon>fabids</taxon>
        <taxon>Malpighiales</taxon>
        <taxon>Rhizophoraceae</taxon>
        <taxon>Rhizophora</taxon>
    </lineage>
</organism>
<dbReference type="AlphaFoldDB" id="A0A2P2KP91"/>
<evidence type="ECO:0000313" key="2">
    <source>
        <dbReference type="EMBL" id="MBX07561.1"/>
    </source>
</evidence>